<sequence length="94" mass="9534">MLTLTPQATTAIRSITEKSEAAEQGGLRISGDTADQSLAVSLAAVPADDDQVVEQDGARVFLDGKTATVLDDKTLDAGAAPSGSIQFAITETAG</sequence>
<feature type="compositionally biased region" description="Polar residues" evidence="1">
    <location>
        <begin position="1"/>
        <end position="13"/>
    </location>
</feature>
<protein>
    <submittedName>
        <fullName evidence="2">Fe-S cluster assembly protein HesB</fullName>
    </submittedName>
</protein>
<gene>
    <name evidence="2" type="ORF">UXQ13_11725</name>
</gene>
<dbReference type="SUPFAM" id="SSF89360">
    <property type="entry name" value="HesB-like domain"/>
    <property type="match status" value="1"/>
</dbReference>
<evidence type="ECO:0000313" key="2">
    <source>
        <dbReference type="EMBL" id="MEI4279134.1"/>
    </source>
</evidence>
<organism evidence="2 3">
    <name type="scientific">Klenkia terrae</name>
    <dbReference type="NCBI Taxonomy" id="1052259"/>
    <lineage>
        <taxon>Bacteria</taxon>
        <taxon>Bacillati</taxon>
        <taxon>Actinomycetota</taxon>
        <taxon>Actinomycetes</taxon>
        <taxon>Geodermatophilales</taxon>
        <taxon>Geodermatophilaceae</taxon>
        <taxon>Klenkia</taxon>
    </lineage>
</organism>
<dbReference type="InterPro" id="IPR035903">
    <property type="entry name" value="HesB-like_dom_sf"/>
</dbReference>
<feature type="region of interest" description="Disordered" evidence="1">
    <location>
        <begin position="1"/>
        <end position="30"/>
    </location>
</feature>
<proteinExistence type="predicted"/>
<evidence type="ECO:0000313" key="3">
    <source>
        <dbReference type="Proteomes" id="UP001373496"/>
    </source>
</evidence>
<reference evidence="2 3" key="1">
    <citation type="submission" date="2024-03" db="EMBL/GenBank/DDBJ databases">
        <title>Draft genome sequence of Klenkia terrae.</title>
        <authorList>
            <person name="Duangmal K."/>
            <person name="Chantavorakit T."/>
        </authorList>
    </citation>
    <scope>NUCLEOTIDE SEQUENCE [LARGE SCALE GENOMIC DNA]</scope>
    <source>
        <strain evidence="2 3">JCM 17786</strain>
    </source>
</reference>
<keyword evidence="3" id="KW-1185">Reference proteome</keyword>
<comment type="caution">
    <text evidence="2">The sequence shown here is derived from an EMBL/GenBank/DDBJ whole genome shotgun (WGS) entry which is preliminary data.</text>
</comment>
<accession>A0ABU8E8F5</accession>
<dbReference type="Gene3D" id="2.60.300.12">
    <property type="entry name" value="HesB-like domain"/>
    <property type="match status" value="1"/>
</dbReference>
<dbReference type="RefSeq" id="WP_225235173.1">
    <property type="nucleotide sequence ID" value="NZ_JBAPLV010000011.1"/>
</dbReference>
<dbReference type="EMBL" id="JBAPLV010000011">
    <property type="protein sequence ID" value="MEI4279134.1"/>
    <property type="molecule type" value="Genomic_DNA"/>
</dbReference>
<dbReference type="Proteomes" id="UP001373496">
    <property type="component" value="Unassembled WGS sequence"/>
</dbReference>
<evidence type="ECO:0000256" key="1">
    <source>
        <dbReference type="SAM" id="MobiDB-lite"/>
    </source>
</evidence>
<name>A0ABU8E8F5_9ACTN</name>